<protein>
    <submittedName>
        <fullName evidence="1">Uncharacterized protein</fullName>
    </submittedName>
</protein>
<dbReference type="AlphaFoldDB" id="A0A9D3RYE4"/>
<sequence length="57" mass="6090">RGVGGRGVALQPGSLSRARRRCGPLRSATFKSLLLFFVEGIIRSPDAFSSLTLQKSA</sequence>
<proteinExistence type="predicted"/>
<comment type="caution">
    <text evidence="1">The sequence shown here is derived from an EMBL/GenBank/DDBJ whole genome shotgun (WGS) entry which is preliminary data.</text>
</comment>
<evidence type="ECO:0000313" key="1">
    <source>
        <dbReference type="EMBL" id="KAG5845996.1"/>
    </source>
</evidence>
<evidence type="ECO:0000313" key="2">
    <source>
        <dbReference type="Proteomes" id="UP001044222"/>
    </source>
</evidence>
<reference evidence="1" key="1">
    <citation type="submission" date="2021-01" db="EMBL/GenBank/DDBJ databases">
        <title>A chromosome-scale assembly of European eel, Anguilla anguilla.</title>
        <authorList>
            <person name="Henkel C."/>
            <person name="Jong-Raadsen S.A."/>
            <person name="Dufour S."/>
            <person name="Weltzien F.-A."/>
            <person name="Palstra A.P."/>
            <person name="Pelster B."/>
            <person name="Spaink H.P."/>
            <person name="Van Den Thillart G.E."/>
            <person name="Jansen H."/>
            <person name="Zahm M."/>
            <person name="Klopp C."/>
            <person name="Cedric C."/>
            <person name="Louis A."/>
            <person name="Berthelot C."/>
            <person name="Parey E."/>
            <person name="Roest Crollius H."/>
            <person name="Montfort J."/>
            <person name="Robinson-Rechavi M."/>
            <person name="Bucao C."/>
            <person name="Bouchez O."/>
            <person name="Gislard M."/>
            <person name="Lluch J."/>
            <person name="Milhes M."/>
            <person name="Lampietro C."/>
            <person name="Lopez Roques C."/>
            <person name="Donnadieu C."/>
            <person name="Braasch I."/>
            <person name="Desvignes T."/>
            <person name="Postlethwait J."/>
            <person name="Bobe J."/>
            <person name="Guiguen Y."/>
            <person name="Dirks R."/>
        </authorList>
    </citation>
    <scope>NUCLEOTIDE SEQUENCE</scope>
    <source>
        <strain evidence="1">Tag_6206</strain>
        <tissue evidence="1">Liver</tissue>
    </source>
</reference>
<accession>A0A9D3RYE4</accession>
<feature type="non-terminal residue" evidence="1">
    <location>
        <position position="57"/>
    </location>
</feature>
<dbReference type="EMBL" id="JAFIRN010000007">
    <property type="protein sequence ID" value="KAG5845996.1"/>
    <property type="molecule type" value="Genomic_DNA"/>
</dbReference>
<name>A0A9D3RYE4_ANGAN</name>
<gene>
    <name evidence="1" type="ORF">ANANG_G00145060</name>
</gene>
<keyword evidence="2" id="KW-1185">Reference proteome</keyword>
<dbReference type="Proteomes" id="UP001044222">
    <property type="component" value="Chromosome 7"/>
</dbReference>
<organism evidence="1 2">
    <name type="scientific">Anguilla anguilla</name>
    <name type="common">European freshwater eel</name>
    <name type="synonym">Muraena anguilla</name>
    <dbReference type="NCBI Taxonomy" id="7936"/>
    <lineage>
        <taxon>Eukaryota</taxon>
        <taxon>Metazoa</taxon>
        <taxon>Chordata</taxon>
        <taxon>Craniata</taxon>
        <taxon>Vertebrata</taxon>
        <taxon>Euteleostomi</taxon>
        <taxon>Actinopterygii</taxon>
        <taxon>Neopterygii</taxon>
        <taxon>Teleostei</taxon>
        <taxon>Anguilliformes</taxon>
        <taxon>Anguillidae</taxon>
        <taxon>Anguilla</taxon>
    </lineage>
</organism>